<evidence type="ECO:0000256" key="1">
    <source>
        <dbReference type="ARBA" id="ARBA00007274"/>
    </source>
</evidence>
<keyword evidence="2" id="KW-0808">Transferase</keyword>
<comment type="similarity">
    <text evidence="1">Belongs to the transferase hexapeptide repeat family.</text>
</comment>
<evidence type="ECO:0000313" key="4">
    <source>
        <dbReference type="EMBL" id="OAM88606.1"/>
    </source>
</evidence>
<dbReference type="PANTHER" id="PTHR43300:SF11">
    <property type="entry name" value="ACETYLTRANSFERASE RV3034C-RELATED"/>
    <property type="match status" value="1"/>
</dbReference>
<proteinExistence type="inferred from homology"/>
<sequence length="95" mass="10947">MWIGYDVKLFRGVTIGNGAVIGACSLVNKDVPPYAIVAGSPARHIRWRFPDEHIDFLQSIEWWHWPVMKINRYMPFLCSACINELRAQLAEDEQS</sequence>
<dbReference type="InterPro" id="IPR050179">
    <property type="entry name" value="Trans_hexapeptide_repeat"/>
</dbReference>
<dbReference type="GO" id="GO:0016740">
    <property type="term" value="F:transferase activity"/>
    <property type="evidence" value="ECO:0007669"/>
    <property type="project" value="UniProtKB-KW"/>
</dbReference>
<dbReference type="InterPro" id="IPR011004">
    <property type="entry name" value="Trimer_LpxA-like_sf"/>
</dbReference>
<dbReference type="Proteomes" id="UP000078486">
    <property type="component" value="Unassembled WGS sequence"/>
</dbReference>
<name>A0A178IHS4_9BACT</name>
<reference evidence="4 5" key="1">
    <citation type="submission" date="2016-01" db="EMBL/GenBank/DDBJ databases">
        <title>High potential of lignocellulose degradation of a new Verrucomicrobia species.</title>
        <authorList>
            <person name="Wang Y."/>
            <person name="Shi Y."/>
            <person name="Qiu Z."/>
            <person name="Liu S."/>
            <person name="Yang H."/>
        </authorList>
    </citation>
    <scope>NUCLEOTIDE SEQUENCE [LARGE SCALE GENOMIC DNA]</scope>
    <source>
        <strain evidence="4 5">TSB47</strain>
    </source>
</reference>
<dbReference type="STRING" id="1184151.AW736_16200"/>
<dbReference type="SUPFAM" id="SSF51161">
    <property type="entry name" value="Trimeric LpxA-like enzymes"/>
    <property type="match status" value="1"/>
</dbReference>
<dbReference type="PROSITE" id="PS00101">
    <property type="entry name" value="HEXAPEP_TRANSFERASES"/>
    <property type="match status" value="1"/>
</dbReference>
<comment type="caution">
    <text evidence="4">The sequence shown here is derived from an EMBL/GenBank/DDBJ whole genome shotgun (WGS) entry which is preliminary data.</text>
</comment>
<evidence type="ECO:0008006" key="6">
    <source>
        <dbReference type="Google" id="ProtNLM"/>
    </source>
</evidence>
<evidence type="ECO:0000256" key="3">
    <source>
        <dbReference type="ARBA" id="ARBA00022737"/>
    </source>
</evidence>
<organism evidence="4 5">
    <name type="scientific">Termitidicoccus mucosus</name>
    <dbReference type="NCBI Taxonomy" id="1184151"/>
    <lineage>
        <taxon>Bacteria</taxon>
        <taxon>Pseudomonadati</taxon>
        <taxon>Verrucomicrobiota</taxon>
        <taxon>Opitutia</taxon>
        <taxon>Opitutales</taxon>
        <taxon>Opitutaceae</taxon>
        <taxon>Termitidicoccus</taxon>
    </lineage>
</organism>
<dbReference type="EMBL" id="LRRQ01000126">
    <property type="protein sequence ID" value="OAM88606.1"/>
    <property type="molecule type" value="Genomic_DNA"/>
</dbReference>
<evidence type="ECO:0000256" key="2">
    <source>
        <dbReference type="ARBA" id="ARBA00022679"/>
    </source>
</evidence>
<gene>
    <name evidence="4" type="ORF">AW736_16200</name>
</gene>
<protein>
    <recommendedName>
        <fullName evidence="6">Acetyltransferase</fullName>
    </recommendedName>
</protein>
<evidence type="ECO:0000313" key="5">
    <source>
        <dbReference type="Proteomes" id="UP000078486"/>
    </source>
</evidence>
<accession>A0A178IHS4</accession>
<dbReference type="Gene3D" id="2.160.10.10">
    <property type="entry name" value="Hexapeptide repeat proteins"/>
    <property type="match status" value="1"/>
</dbReference>
<dbReference type="PANTHER" id="PTHR43300">
    <property type="entry name" value="ACETYLTRANSFERASE"/>
    <property type="match status" value="1"/>
</dbReference>
<dbReference type="InterPro" id="IPR018357">
    <property type="entry name" value="Hexapep_transf_CS"/>
</dbReference>
<keyword evidence="3" id="KW-0677">Repeat</keyword>
<dbReference type="AlphaFoldDB" id="A0A178IHS4"/>
<keyword evidence="5" id="KW-1185">Reference proteome</keyword>